<proteinExistence type="predicted"/>
<comment type="caution">
    <text evidence="2">The sequence shown here is derived from an EMBL/GenBank/DDBJ whole genome shotgun (WGS) entry which is preliminary data.</text>
</comment>
<evidence type="ECO:0000313" key="3">
    <source>
        <dbReference type="Proteomes" id="UP000787672"/>
    </source>
</evidence>
<reference evidence="2 3" key="1">
    <citation type="submission" date="2021-06" db="EMBL/GenBank/DDBJ databases">
        <authorList>
            <person name="Sun Q."/>
            <person name="Li D."/>
        </authorList>
    </citation>
    <scope>NUCLEOTIDE SEQUENCE [LARGE SCALE GENOMIC DNA]</scope>
    <source>
        <strain evidence="2 3">MSJ-2</strain>
    </source>
</reference>
<gene>
    <name evidence="2" type="ORF">KQI82_11055</name>
</gene>
<dbReference type="RefSeq" id="WP_216632809.1">
    <property type="nucleotide sequence ID" value="NZ_JAHLQN010000001.1"/>
</dbReference>
<protein>
    <submittedName>
        <fullName evidence="2">Molybdopterin-dependent oxidoreductase</fullName>
    </submittedName>
</protein>
<dbReference type="PROSITE" id="PS51257">
    <property type="entry name" value="PROKAR_LIPOPROTEIN"/>
    <property type="match status" value="1"/>
</dbReference>
<dbReference type="EMBL" id="JAHLQN010000001">
    <property type="protein sequence ID" value="MBU5627446.1"/>
    <property type="molecule type" value="Genomic_DNA"/>
</dbReference>
<feature type="domain" description="Aldehyde oxidase/xanthine dehydrogenase second molybdopterin binding" evidence="1">
    <location>
        <begin position="3"/>
        <end position="262"/>
    </location>
</feature>
<dbReference type="PANTHER" id="PTHR47495:SF2">
    <property type="entry name" value="ALDEHYDE DEHYDROGENASE"/>
    <property type="match status" value="1"/>
</dbReference>
<dbReference type="Proteomes" id="UP000787672">
    <property type="component" value="Unassembled WGS sequence"/>
</dbReference>
<name>A0ABS6FCR9_9FIRM</name>
<evidence type="ECO:0000259" key="1">
    <source>
        <dbReference type="Pfam" id="PF20256"/>
    </source>
</evidence>
<accession>A0ABS6FCR9</accession>
<organism evidence="2 3">
    <name type="scientific">Dysosmobacter acutus</name>
    <dbReference type="NCBI Taxonomy" id="2841504"/>
    <lineage>
        <taxon>Bacteria</taxon>
        <taxon>Bacillati</taxon>
        <taxon>Bacillota</taxon>
        <taxon>Clostridia</taxon>
        <taxon>Eubacteriales</taxon>
        <taxon>Oscillospiraceae</taxon>
        <taxon>Dysosmobacter</taxon>
    </lineage>
</organism>
<dbReference type="PANTHER" id="PTHR47495">
    <property type="entry name" value="ALDEHYDE DEHYDROGENASE"/>
    <property type="match status" value="1"/>
</dbReference>
<dbReference type="InterPro" id="IPR046867">
    <property type="entry name" value="AldOxase/xan_DH_MoCoBD2"/>
</dbReference>
<keyword evidence="3" id="KW-1185">Reference proteome</keyword>
<dbReference type="InterPro" id="IPR052516">
    <property type="entry name" value="N-heterocyclic_Hydroxylase"/>
</dbReference>
<evidence type="ECO:0000313" key="2">
    <source>
        <dbReference type="EMBL" id="MBU5627446.1"/>
    </source>
</evidence>
<dbReference type="Pfam" id="PF20256">
    <property type="entry name" value="MoCoBD_2"/>
    <property type="match status" value="1"/>
</dbReference>
<sequence>MIHRGRGLAAMFYPIAPTGVSACFVKVNADGTAVLYLGTTDIGQGSVTVLSQIASEALGISIDRIAVVSGDSKLAPYDRGPVGSRTTYATGNAVLIACAEARETLLRAASRLLDMDPGGLRVENNRVCIEGFEEESVSVAQAADYAFRTMGTAILGKGTFSPHIRPIRKETGHGKQYATHVYAAQIAVVDVDDETGAFAVKKIYAVHDCGQAVNPMLVHGQIHGGTGMGVGFARYEEMVLQEGKVRNNQFTDYIVPTAGDVPPILSDFIERPEPTGPYGAKGVGEPAILPTAPAIANAIFDAVGVWILDLPITPEKVYRALQQKKSESGSGGRI</sequence>